<keyword evidence="1" id="KW-0547">Nucleotide-binding</keyword>
<dbReference type="SUPFAM" id="SSF52540">
    <property type="entry name" value="P-loop containing nucleoside triphosphate hydrolases"/>
    <property type="match status" value="1"/>
</dbReference>
<evidence type="ECO:0000313" key="1">
    <source>
        <dbReference type="EMBL" id="PKD78240.1"/>
    </source>
</evidence>
<comment type="caution">
    <text evidence="1">The sequence shown here is derived from an EMBL/GenBank/DDBJ whole genome shotgun (WGS) entry which is preliminary data.</text>
</comment>
<sequence>VGDDWQSINRFAGADVSVMTGFSEWMGHGQVLKLEQTFRCPQALCDASSHFVSRNPAQIVKEVRSASPAMGPVLQAFQMNRREEVQDGVRQYL</sequence>
<keyword evidence="1" id="KW-0378">Hydrolase</keyword>
<feature type="non-terminal residue" evidence="1">
    <location>
        <position position="93"/>
    </location>
</feature>
<dbReference type="AlphaFoldDB" id="A0AAP8HTF2"/>
<gene>
    <name evidence="1" type="ORF">CWS33_31305</name>
</gene>
<protein>
    <submittedName>
        <fullName evidence="1">Helicase IV</fullName>
    </submittedName>
</protein>
<name>A0AAP8HTF2_ECOLX</name>
<evidence type="ECO:0000313" key="2">
    <source>
        <dbReference type="Proteomes" id="UP000233549"/>
    </source>
</evidence>
<keyword evidence="1" id="KW-0347">Helicase</keyword>
<dbReference type="Proteomes" id="UP000233549">
    <property type="component" value="Unassembled WGS sequence"/>
</dbReference>
<feature type="non-terminal residue" evidence="1">
    <location>
        <position position="1"/>
    </location>
</feature>
<dbReference type="InterPro" id="IPR027417">
    <property type="entry name" value="P-loop_NTPase"/>
</dbReference>
<accession>A0AAP8HTF2</accession>
<dbReference type="EMBL" id="PITP01000853">
    <property type="protein sequence ID" value="PKD78240.1"/>
    <property type="molecule type" value="Genomic_DNA"/>
</dbReference>
<organism evidence="1 2">
    <name type="scientific">Escherichia coli</name>
    <dbReference type="NCBI Taxonomy" id="562"/>
    <lineage>
        <taxon>Bacteria</taxon>
        <taxon>Pseudomonadati</taxon>
        <taxon>Pseudomonadota</taxon>
        <taxon>Gammaproteobacteria</taxon>
        <taxon>Enterobacterales</taxon>
        <taxon>Enterobacteriaceae</taxon>
        <taxon>Escherichia</taxon>
    </lineage>
</organism>
<reference evidence="1 2" key="1">
    <citation type="submission" date="2017-12" db="EMBL/GenBank/DDBJ databases">
        <title>Rapid rising of carbapenem-resistant Enterobacteriaceae(CRE) and emergence of colistin resistance genemcr-1 in CRE in the hospital of Henan, China.</title>
        <authorList>
            <person name="Sun Q."/>
            <person name="Zhang R."/>
            <person name="Li Y."/>
            <person name="Shen Y."/>
            <person name="Zhang Y."/>
            <person name="Yang J."/>
            <person name="Shu L."/>
            <person name="Zhou H."/>
            <person name="Wang Y."/>
            <person name="Wang B."/>
            <person name="Shen Z."/>
        </authorList>
    </citation>
    <scope>NUCLEOTIDE SEQUENCE [LARGE SCALE GENOMIC DNA]</scope>
    <source>
        <strain evidence="1 2">3512</strain>
    </source>
</reference>
<proteinExistence type="predicted"/>
<dbReference type="GO" id="GO:0004386">
    <property type="term" value="F:helicase activity"/>
    <property type="evidence" value="ECO:0007669"/>
    <property type="project" value="UniProtKB-KW"/>
</dbReference>
<keyword evidence="1" id="KW-0067">ATP-binding</keyword>